<feature type="domain" description="Tyr recombinase" evidence="7">
    <location>
        <begin position="105"/>
        <end position="278"/>
    </location>
</feature>
<dbReference type="GO" id="GO:0003677">
    <property type="term" value="F:DNA binding"/>
    <property type="evidence" value="ECO:0007669"/>
    <property type="project" value="UniProtKB-UniRule"/>
</dbReference>
<dbReference type="PATRIC" id="fig|742737.3.peg.870"/>
<dbReference type="Pfam" id="PF02899">
    <property type="entry name" value="Phage_int_SAM_1"/>
    <property type="match status" value="1"/>
</dbReference>
<dbReference type="Proteomes" id="UP000005384">
    <property type="component" value="Unassembled WGS sequence"/>
</dbReference>
<evidence type="ECO:0000256" key="5">
    <source>
        <dbReference type="ARBA" id="ARBA00023172"/>
    </source>
</evidence>
<proteinExistence type="inferred from homology"/>
<dbReference type="GO" id="GO:0006310">
    <property type="term" value="P:DNA recombination"/>
    <property type="evidence" value="ECO:0007669"/>
    <property type="project" value="UniProtKB-KW"/>
</dbReference>
<dbReference type="PROSITE" id="PS51900">
    <property type="entry name" value="CB"/>
    <property type="match status" value="1"/>
</dbReference>
<comment type="similarity">
    <text evidence="2">Belongs to the 'phage' integrase family.</text>
</comment>
<dbReference type="InterPro" id="IPR050090">
    <property type="entry name" value="Tyrosine_recombinase_XerCD"/>
</dbReference>
<dbReference type="EMBL" id="ADLN01000006">
    <property type="protein sequence ID" value="EHI61258.1"/>
    <property type="molecule type" value="Genomic_DNA"/>
</dbReference>
<dbReference type="GO" id="GO:0015074">
    <property type="term" value="P:DNA integration"/>
    <property type="evidence" value="ECO:0007669"/>
    <property type="project" value="UniProtKB-KW"/>
</dbReference>
<keyword evidence="3" id="KW-0229">DNA integration</keyword>
<evidence type="ECO:0000256" key="6">
    <source>
        <dbReference type="PROSITE-ProRule" id="PRU01248"/>
    </source>
</evidence>
<dbReference type="InterPro" id="IPR004107">
    <property type="entry name" value="Integrase_SAM-like_N"/>
</dbReference>
<dbReference type="PANTHER" id="PTHR30349">
    <property type="entry name" value="PHAGE INTEGRASE-RELATED"/>
    <property type="match status" value="1"/>
</dbReference>
<gene>
    <name evidence="9" type="ORF">HMPREF9473_00873</name>
</gene>
<evidence type="ECO:0000259" key="7">
    <source>
        <dbReference type="PROSITE" id="PS51898"/>
    </source>
</evidence>
<dbReference type="AlphaFoldDB" id="G5IBF1"/>
<dbReference type="HOGENOM" id="CLU_027562_9_2_9"/>
<dbReference type="InterPro" id="IPR044068">
    <property type="entry name" value="CB"/>
</dbReference>
<evidence type="ECO:0000256" key="2">
    <source>
        <dbReference type="ARBA" id="ARBA00008857"/>
    </source>
</evidence>
<sequence>MNKYKNLTVSKDMLPAYREYLRDEERSRATVEKYLRDVKVFLEYVGENQVLGKERIREYKEELRERYKISSANSMLAAVNSFLVFLGREELKVKLFKVQKVLYSRPEREMTEKDYEKLVRAARRCGDLSMSMLLQTIGSTGIRISELRFITVESLEAGRAEIYNKGKSRVVLLPVELSRMLKKYCREAGILSGSIFVTKHGNPVDRSNVSKKMKQLAREAGVDENRVFPHNFRHLFARIFYSVEKDVVRLMDLLGHASISTTRIYTMTTEDQPRRQMSRMKLVLG</sequence>
<organism evidence="9 10">
    <name type="scientific">Hungatella hathewayi WAL-18680</name>
    <dbReference type="NCBI Taxonomy" id="742737"/>
    <lineage>
        <taxon>Bacteria</taxon>
        <taxon>Bacillati</taxon>
        <taxon>Bacillota</taxon>
        <taxon>Clostridia</taxon>
        <taxon>Lachnospirales</taxon>
        <taxon>Lachnospiraceae</taxon>
        <taxon>Hungatella</taxon>
    </lineage>
</organism>
<dbReference type="SUPFAM" id="SSF56349">
    <property type="entry name" value="DNA breaking-rejoining enzymes"/>
    <property type="match status" value="1"/>
</dbReference>
<protein>
    <recommendedName>
        <fullName evidence="11">Integrase</fullName>
    </recommendedName>
</protein>
<comment type="caution">
    <text evidence="9">The sequence shown here is derived from an EMBL/GenBank/DDBJ whole genome shotgun (WGS) entry which is preliminary data.</text>
</comment>
<evidence type="ECO:0000313" key="10">
    <source>
        <dbReference type="Proteomes" id="UP000005384"/>
    </source>
</evidence>
<comment type="function">
    <text evidence="1">Site-specific tyrosine recombinase, which acts by catalyzing the cutting and rejoining of the recombining DNA molecules.</text>
</comment>
<keyword evidence="10" id="KW-1185">Reference proteome</keyword>
<dbReference type="PANTHER" id="PTHR30349:SF89">
    <property type="entry name" value="INTEGRASE_RECOMBINASE"/>
    <property type="match status" value="1"/>
</dbReference>
<dbReference type="Gene3D" id="1.10.443.10">
    <property type="entry name" value="Intergrase catalytic core"/>
    <property type="match status" value="1"/>
</dbReference>
<dbReference type="PROSITE" id="PS51898">
    <property type="entry name" value="TYR_RECOMBINASE"/>
    <property type="match status" value="1"/>
</dbReference>
<dbReference type="Gene3D" id="1.10.150.130">
    <property type="match status" value="1"/>
</dbReference>
<dbReference type="RefSeq" id="WP_006778859.1">
    <property type="nucleotide sequence ID" value="NZ_CP040506.1"/>
</dbReference>
<feature type="domain" description="Core-binding (CB)" evidence="8">
    <location>
        <begin position="8"/>
        <end position="87"/>
    </location>
</feature>
<reference evidence="9 10" key="1">
    <citation type="submission" date="2011-08" db="EMBL/GenBank/DDBJ databases">
        <title>The Genome Sequence of Clostridium hathewayi WAL-18680.</title>
        <authorList>
            <consortium name="The Broad Institute Genome Sequencing Platform"/>
            <person name="Earl A."/>
            <person name="Ward D."/>
            <person name="Feldgarden M."/>
            <person name="Gevers D."/>
            <person name="Finegold S.M."/>
            <person name="Summanen P.H."/>
            <person name="Molitoris D.R."/>
            <person name="Song M."/>
            <person name="Daigneault M."/>
            <person name="Allen-Vercoe E."/>
            <person name="Young S.K."/>
            <person name="Zeng Q."/>
            <person name="Gargeya S."/>
            <person name="Fitzgerald M."/>
            <person name="Haas B."/>
            <person name="Abouelleil A."/>
            <person name="Alvarado L."/>
            <person name="Arachchi H.M."/>
            <person name="Berlin A."/>
            <person name="Brown A."/>
            <person name="Chapman S.B."/>
            <person name="Chen Z."/>
            <person name="Dunbar C."/>
            <person name="Freedman E."/>
            <person name="Gearin G."/>
            <person name="Gellesch M."/>
            <person name="Goldberg J."/>
            <person name="Griggs A."/>
            <person name="Gujja S."/>
            <person name="Heiman D."/>
            <person name="Howarth C."/>
            <person name="Larson L."/>
            <person name="Lui A."/>
            <person name="MacDonald P.J.P."/>
            <person name="Montmayeur A."/>
            <person name="Murphy C."/>
            <person name="Neiman D."/>
            <person name="Pearson M."/>
            <person name="Priest M."/>
            <person name="Roberts A."/>
            <person name="Saif S."/>
            <person name="Shea T."/>
            <person name="Shenoy N."/>
            <person name="Sisk P."/>
            <person name="Stolte C."/>
            <person name="Sykes S."/>
            <person name="Wortman J."/>
            <person name="Nusbaum C."/>
            <person name="Birren B."/>
        </authorList>
    </citation>
    <scope>NUCLEOTIDE SEQUENCE [LARGE SCALE GENOMIC DNA]</scope>
    <source>
        <strain evidence="9 10">WAL-18680</strain>
    </source>
</reference>
<dbReference type="OrthoDB" id="283809at2"/>
<evidence type="ECO:0000256" key="1">
    <source>
        <dbReference type="ARBA" id="ARBA00003283"/>
    </source>
</evidence>
<dbReference type="InterPro" id="IPR002104">
    <property type="entry name" value="Integrase_catalytic"/>
</dbReference>
<evidence type="ECO:0000256" key="4">
    <source>
        <dbReference type="ARBA" id="ARBA00023125"/>
    </source>
</evidence>
<dbReference type="InterPro" id="IPR010998">
    <property type="entry name" value="Integrase_recombinase_N"/>
</dbReference>
<accession>G5IBF1</accession>
<dbReference type="InterPro" id="IPR013762">
    <property type="entry name" value="Integrase-like_cat_sf"/>
</dbReference>
<evidence type="ECO:0000256" key="3">
    <source>
        <dbReference type="ARBA" id="ARBA00022908"/>
    </source>
</evidence>
<name>G5IBF1_9FIRM</name>
<keyword evidence="5" id="KW-0233">DNA recombination</keyword>
<evidence type="ECO:0000313" key="9">
    <source>
        <dbReference type="EMBL" id="EHI61258.1"/>
    </source>
</evidence>
<evidence type="ECO:0008006" key="11">
    <source>
        <dbReference type="Google" id="ProtNLM"/>
    </source>
</evidence>
<evidence type="ECO:0000259" key="8">
    <source>
        <dbReference type="PROSITE" id="PS51900"/>
    </source>
</evidence>
<keyword evidence="4 6" id="KW-0238">DNA-binding</keyword>
<dbReference type="InterPro" id="IPR011010">
    <property type="entry name" value="DNA_brk_join_enz"/>
</dbReference>
<dbReference type="Pfam" id="PF00589">
    <property type="entry name" value="Phage_integrase"/>
    <property type="match status" value="1"/>
</dbReference>